<dbReference type="PANTHER" id="PTHR22883">
    <property type="entry name" value="ZINC FINGER DHHC DOMAIN CONTAINING PROTEIN"/>
    <property type="match status" value="1"/>
</dbReference>
<reference evidence="13 14" key="1">
    <citation type="journal article" date="2019" name="Commun. Biol.">
        <title>The bagworm genome reveals a unique fibroin gene that provides high tensile strength.</title>
        <authorList>
            <person name="Kono N."/>
            <person name="Nakamura H."/>
            <person name="Ohtoshi R."/>
            <person name="Tomita M."/>
            <person name="Numata K."/>
            <person name="Arakawa K."/>
        </authorList>
    </citation>
    <scope>NUCLEOTIDE SEQUENCE [LARGE SCALE GENOMIC DNA]</scope>
</reference>
<keyword evidence="2 10" id="KW-0808">Transferase</keyword>
<evidence type="ECO:0000256" key="4">
    <source>
        <dbReference type="ARBA" id="ARBA00022989"/>
    </source>
</evidence>
<dbReference type="GO" id="GO:0019706">
    <property type="term" value="F:protein-cysteine S-palmitoyltransferase activity"/>
    <property type="evidence" value="ECO:0007669"/>
    <property type="project" value="UniProtKB-EC"/>
</dbReference>
<evidence type="ECO:0000256" key="3">
    <source>
        <dbReference type="ARBA" id="ARBA00022692"/>
    </source>
</evidence>
<dbReference type="Pfam" id="PF01529">
    <property type="entry name" value="DHHC"/>
    <property type="match status" value="1"/>
</dbReference>
<dbReference type="EMBL" id="BGZK01001518">
    <property type="protein sequence ID" value="GBP81575.1"/>
    <property type="molecule type" value="Genomic_DNA"/>
</dbReference>
<organism evidence="13 14">
    <name type="scientific">Eumeta variegata</name>
    <name type="common">Bagworm moth</name>
    <name type="synonym">Eumeta japonica</name>
    <dbReference type="NCBI Taxonomy" id="151549"/>
    <lineage>
        <taxon>Eukaryota</taxon>
        <taxon>Metazoa</taxon>
        <taxon>Ecdysozoa</taxon>
        <taxon>Arthropoda</taxon>
        <taxon>Hexapoda</taxon>
        <taxon>Insecta</taxon>
        <taxon>Pterygota</taxon>
        <taxon>Neoptera</taxon>
        <taxon>Endopterygota</taxon>
        <taxon>Lepidoptera</taxon>
        <taxon>Glossata</taxon>
        <taxon>Ditrysia</taxon>
        <taxon>Tineoidea</taxon>
        <taxon>Psychidae</taxon>
        <taxon>Oiketicinae</taxon>
        <taxon>Eumeta</taxon>
    </lineage>
</organism>
<comment type="similarity">
    <text evidence="10">Belongs to the DHHC palmitoyltransferase family.</text>
</comment>
<protein>
    <recommendedName>
        <fullName evidence="10">Palmitoyltransferase</fullName>
        <ecNumber evidence="10">2.3.1.225</ecNumber>
    </recommendedName>
</protein>
<dbReference type="AlphaFoldDB" id="A0A4C1Z4M3"/>
<name>A0A4C1Z4M3_EUMVA</name>
<keyword evidence="7" id="KW-0449">Lipoprotein</keyword>
<accession>A0A4C1Z4M3</accession>
<feature type="region of interest" description="Disordered" evidence="11">
    <location>
        <begin position="28"/>
        <end position="53"/>
    </location>
</feature>
<evidence type="ECO:0000256" key="5">
    <source>
        <dbReference type="ARBA" id="ARBA00023136"/>
    </source>
</evidence>
<proteinExistence type="inferred from homology"/>
<gene>
    <name evidence="13" type="primary">app</name>
    <name evidence="13" type="ORF">EVAR_52474_1</name>
</gene>
<evidence type="ECO:0000256" key="6">
    <source>
        <dbReference type="ARBA" id="ARBA00023139"/>
    </source>
</evidence>
<dbReference type="GO" id="GO:0005794">
    <property type="term" value="C:Golgi apparatus"/>
    <property type="evidence" value="ECO:0007669"/>
    <property type="project" value="TreeGrafter"/>
</dbReference>
<comment type="caution">
    <text evidence="13">The sequence shown here is derived from an EMBL/GenBank/DDBJ whole genome shotgun (WGS) entry which is preliminary data.</text>
</comment>
<dbReference type="STRING" id="151549.A0A4C1Z4M3"/>
<dbReference type="EC" id="2.3.1.225" evidence="10"/>
<dbReference type="GO" id="GO:0006612">
    <property type="term" value="P:protein targeting to membrane"/>
    <property type="evidence" value="ECO:0007669"/>
    <property type="project" value="TreeGrafter"/>
</dbReference>
<evidence type="ECO:0000256" key="8">
    <source>
        <dbReference type="ARBA" id="ARBA00023315"/>
    </source>
</evidence>
<feature type="domain" description="Palmitoyltransferase DHHC" evidence="12">
    <location>
        <begin position="64"/>
        <end position="113"/>
    </location>
</feature>
<evidence type="ECO:0000313" key="14">
    <source>
        <dbReference type="Proteomes" id="UP000299102"/>
    </source>
</evidence>
<evidence type="ECO:0000313" key="13">
    <source>
        <dbReference type="EMBL" id="GBP81575.1"/>
    </source>
</evidence>
<keyword evidence="8 10" id="KW-0012">Acyltransferase</keyword>
<keyword evidence="6" id="KW-0564">Palmitate</keyword>
<dbReference type="PANTHER" id="PTHR22883:SF43">
    <property type="entry name" value="PALMITOYLTRANSFERASE APP"/>
    <property type="match status" value="1"/>
</dbReference>
<dbReference type="PROSITE" id="PS50216">
    <property type="entry name" value="DHHC"/>
    <property type="match status" value="1"/>
</dbReference>
<evidence type="ECO:0000256" key="9">
    <source>
        <dbReference type="ARBA" id="ARBA00048048"/>
    </source>
</evidence>
<evidence type="ECO:0000259" key="12">
    <source>
        <dbReference type="Pfam" id="PF01529"/>
    </source>
</evidence>
<evidence type="ECO:0000256" key="2">
    <source>
        <dbReference type="ARBA" id="ARBA00022679"/>
    </source>
</evidence>
<evidence type="ECO:0000256" key="1">
    <source>
        <dbReference type="ARBA" id="ARBA00004127"/>
    </source>
</evidence>
<comment type="subcellular location">
    <subcellularLocation>
        <location evidence="1">Endomembrane system</location>
        <topology evidence="1">Multi-pass membrane protein</topology>
    </subcellularLocation>
</comment>
<comment type="domain">
    <text evidence="10">The DHHC domain is required for palmitoyltransferase activity.</text>
</comment>
<evidence type="ECO:0000256" key="7">
    <source>
        <dbReference type="ARBA" id="ARBA00023288"/>
    </source>
</evidence>
<sequence>MQRKLVIDDFWVIHNRFTIIPRASRHEAAHLQRQHAEGGEPTHPGTHRPPPRTREVLVRGHTVKLKYCFTCKMFRPPRALHCSLCDNCVERFDHHCPWVGNCVGKRNYCYFYMKSRLNGTTRRVLWELLRRLREPRSRQNSEKGLRSANGADNIKWLCGDRHRPACEERTWYLPHFAAVNPAKPKPRKVYDVAARTQGPFPAVLMKFRQHRVATAVDIKEMFLQIGIALEDRDALKFLWPGDRREG</sequence>
<comment type="catalytic activity">
    <reaction evidence="9 10">
        <text>L-cysteinyl-[protein] + hexadecanoyl-CoA = S-hexadecanoyl-L-cysteinyl-[protein] + CoA</text>
        <dbReference type="Rhea" id="RHEA:36683"/>
        <dbReference type="Rhea" id="RHEA-COMP:10131"/>
        <dbReference type="Rhea" id="RHEA-COMP:11032"/>
        <dbReference type="ChEBI" id="CHEBI:29950"/>
        <dbReference type="ChEBI" id="CHEBI:57287"/>
        <dbReference type="ChEBI" id="CHEBI:57379"/>
        <dbReference type="ChEBI" id="CHEBI:74151"/>
        <dbReference type="EC" id="2.3.1.225"/>
    </reaction>
</comment>
<feature type="compositionally biased region" description="Basic and acidic residues" evidence="11">
    <location>
        <begin position="28"/>
        <end position="40"/>
    </location>
</feature>
<dbReference type="InterPro" id="IPR039859">
    <property type="entry name" value="PFA4/ZDH16/20/ERF2-like"/>
</dbReference>
<keyword evidence="3" id="KW-0812">Transmembrane</keyword>
<evidence type="ECO:0000256" key="11">
    <source>
        <dbReference type="SAM" id="MobiDB-lite"/>
    </source>
</evidence>
<dbReference type="InterPro" id="IPR001594">
    <property type="entry name" value="Palmitoyltrfase_DHHC"/>
</dbReference>
<dbReference type="OrthoDB" id="4096362at2759"/>
<dbReference type="Proteomes" id="UP000299102">
    <property type="component" value="Unassembled WGS sequence"/>
</dbReference>
<keyword evidence="14" id="KW-1185">Reference proteome</keyword>
<keyword evidence="4" id="KW-1133">Transmembrane helix</keyword>
<dbReference type="GO" id="GO:0005783">
    <property type="term" value="C:endoplasmic reticulum"/>
    <property type="evidence" value="ECO:0007669"/>
    <property type="project" value="TreeGrafter"/>
</dbReference>
<keyword evidence="5" id="KW-0472">Membrane</keyword>
<evidence type="ECO:0000256" key="10">
    <source>
        <dbReference type="RuleBase" id="RU079119"/>
    </source>
</evidence>